<comment type="function">
    <text evidence="10">Cell wall formation. Catalyzes the transfer of a GlcNAc subunit on undecaprenyl-pyrophosphoryl-MurNAc-pentapeptide (lipid intermediate I) to form undecaprenyl-pyrophosphoryl-MurNAc-(pentapeptide)GlcNAc (lipid intermediate II).</text>
</comment>
<evidence type="ECO:0000256" key="6">
    <source>
        <dbReference type="ARBA" id="ARBA00022984"/>
    </source>
</evidence>
<keyword evidence="2 10" id="KW-0132">Cell division</keyword>
<gene>
    <name evidence="10 14" type="primary">murG</name>
    <name evidence="14" type="ORF">GWC95_04380</name>
</gene>
<keyword evidence="6 10" id="KW-0573">Peptidoglycan synthesis</keyword>
<evidence type="ECO:0000256" key="10">
    <source>
        <dbReference type="HAMAP-Rule" id="MF_00033"/>
    </source>
</evidence>
<keyword evidence="15" id="KW-1185">Reference proteome</keyword>
<keyword evidence="5 10" id="KW-0133">Cell shape</keyword>
<comment type="caution">
    <text evidence="14">The sequence shown here is derived from an EMBL/GenBank/DDBJ whole genome shotgun (WGS) entry which is preliminary data.</text>
</comment>
<protein>
    <recommendedName>
        <fullName evidence="10">UDP-N-acetylglucosamine--N-acetylmuramyl-(pentapeptide) pyrophosphoryl-undecaprenol N-acetylglucosamine transferase</fullName>
        <ecNumber evidence="10">2.4.1.227</ecNumber>
    </recommendedName>
    <alternativeName>
        <fullName evidence="10">Undecaprenyl-PP-MurNAc-pentapeptide-UDPGlcNAc GlcNAc transferase</fullName>
    </alternativeName>
</protein>
<proteinExistence type="inferred from homology"/>
<evidence type="ECO:0000313" key="14">
    <source>
        <dbReference type="EMBL" id="NCI49147.1"/>
    </source>
</evidence>
<evidence type="ECO:0000256" key="1">
    <source>
        <dbReference type="ARBA" id="ARBA00022475"/>
    </source>
</evidence>
<evidence type="ECO:0000259" key="12">
    <source>
        <dbReference type="Pfam" id="PF03033"/>
    </source>
</evidence>
<dbReference type="PANTHER" id="PTHR21015">
    <property type="entry name" value="UDP-N-ACETYLGLUCOSAMINE--N-ACETYLMURAMYL-(PENTAPEPTIDE) PYROPHOSPHORYL-UNDECAPRENOL N-ACETYLGLUCOSAMINE TRANSFERASE 1"/>
    <property type="match status" value="1"/>
</dbReference>
<comment type="caution">
    <text evidence="10">Lacks conserved residue(s) required for the propagation of feature annotation.</text>
</comment>
<dbReference type="GO" id="GO:0016757">
    <property type="term" value="F:glycosyltransferase activity"/>
    <property type="evidence" value="ECO:0007669"/>
    <property type="project" value="UniProtKB-KW"/>
</dbReference>
<dbReference type="NCBIfam" id="TIGR01133">
    <property type="entry name" value="murG"/>
    <property type="match status" value="1"/>
</dbReference>
<evidence type="ECO:0000256" key="11">
    <source>
        <dbReference type="SAM" id="MobiDB-lite"/>
    </source>
</evidence>
<evidence type="ECO:0000256" key="7">
    <source>
        <dbReference type="ARBA" id="ARBA00023136"/>
    </source>
</evidence>
<feature type="domain" description="Glycosyltransferase family 28 N-terminal" evidence="12">
    <location>
        <begin position="31"/>
        <end position="170"/>
    </location>
</feature>
<comment type="similarity">
    <text evidence="10">Belongs to the glycosyltransferase 28 family. MurG subfamily.</text>
</comment>
<name>A0ABW9ZRR5_9BACT</name>
<keyword evidence="1 10" id="KW-1003">Cell membrane</keyword>
<evidence type="ECO:0000256" key="4">
    <source>
        <dbReference type="ARBA" id="ARBA00022679"/>
    </source>
</evidence>
<dbReference type="Proteomes" id="UP000753802">
    <property type="component" value="Unassembled WGS sequence"/>
</dbReference>
<evidence type="ECO:0000256" key="5">
    <source>
        <dbReference type="ARBA" id="ARBA00022960"/>
    </source>
</evidence>
<keyword evidence="7 10" id="KW-0472">Membrane</keyword>
<dbReference type="InterPro" id="IPR007235">
    <property type="entry name" value="Glyco_trans_28_C"/>
</dbReference>
<feature type="binding site" evidence="10">
    <location>
        <position position="277"/>
    </location>
    <ligand>
        <name>UDP-N-acetyl-alpha-D-glucosamine</name>
        <dbReference type="ChEBI" id="CHEBI:57705"/>
    </ligand>
</feature>
<feature type="binding site" evidence="10">
    <location>
        <position position="322"/>
    </location>
    <ligand>
        <name>UDP-N-acetyl-alpha-D-glucosamine</name>
        <dbReference type="ChEBI" id="CHEBI:57705"/>
    </ligand>
</feature>
<keyword evidence="8 10" id="KW-0131">Cell cycle</keyword>
<evidence type="ECO:0000256" key="8">
    <source>
        <dbReference type="ARBA" id="ARBA00023306"/>
    </source>
</evidence>
<evidence type="ECO:0000256" key="9">
    <source>
        <dbReference type="ARBA" id="ARBA00023316"/>
    </source>
</evidence>
<evidence type="ECO:0000259" key="13">
    <source>
        <dbReference type="Pfam" id="PF04101"/>
    </source>
</evidence>
<dbReference type="PANTHER" id="PTHR21015:SF22">
    <property type="entry name" value="GLYCOSYLTRANSFERASE"/>
    <property type="match status" value="1"/>
</dbReference>
<feature type="region of interest" description="Disordered" evidence="11">
    <location>
        <begin position="1"/>
        <end position="29"/>
    </location>
</feature>
<comment type="catalytic activity">
    <reaction evidence="10">
        <text>di-trans,octa-cis-undecaprenyl diphospho-N-acetyl-alpha-D-muramoyl-L-alanyl-D-glutamyl-meso-2,6-diaminopimeloyl-D-alanyl-D-alanine + UDP-N-acetyl-alpha-D-glucosamine = di-trans,octa-cis-undecaprenyl diphospho-[N-acetyl-alpha-D-glucosaminyl-(1-&gt;4)]-N-acetyl-alpha-D-muramoyl-L-alanyl-D-glutamyl-meso-2,6-diaminopimeloyl-D-alanyl-D-alanine + UDP + H(+)</text>
        <dbReference type="Rhea" id="RHEA:31227"/>
        <dbReference type="ChEBI" id="CHEBI:15378"/>
        <dbReference type="ChEBI" id="CHEBI:57705"/>
        <dbReference type="ChEBI" id="CHEBI:58223"/>
        <dbReference type="ChEBI" id="CHEBI:61387"/>
        <dbReference type="ChEBI" id="CHEBI:61388"/>
        <dbReference type="EC" id="2.4.1.227"/>
    </reaction>
</comment>
<feature type="binding site" evidence="10">
    <location>
        <position position="152"/>
    </location>
    <ligand>
        <name>UDP-N-acetyl-alpha-D-glucosamine</name>
        <dbReference type="ChEBI" id="CHEBI:57705"/>
    </ligand>
</feature>
<organism evidence="14 15">
    <name type="scientific">Sediminibacterium roseum</name>
    <dbReference type="NCBI Taxonomy" id="1978412"/>
    <lineage>
        <taxon>Bacteria</taxon>
        <taxon>Pseudomonadati</taxon>
        <taxon>Bacteroidota</taxon>
        <taxon>Chitinophagia</taxon>
        <taxon>Chitinophagales</taxon>
        <taxon>Chitinophagaceae</taxon>
        <taxon>Sediminibacterium</taxon>
    </lineage>
</organism>
<dbReference type="SUPFAM" id="SSF53756">
    <property type="entry name" value="UDP-Glycosyltransferase/glycogen phosphorylase"/>
    <property type="match status" value="1"/>
</dbReference>
<comment type="subcellular location">
    <subcellularLocation>
        <location evidence="10">Cell membrane</location>
        <topology evidence="10">Peripheral membrane protein</topology>
        <orientation evidence="10">Cytoplasmic side</orientation>
    </subcellularLocation>
</comment>
<evidence type="ECO:0000313" key="15">
    <source>
        <dbReference type="Proteomes" id="UP000753802"/>
    </source>
</evidence>
<feature type="domain" description="Glycosyl transferase family 28 C-terminal" evidence="13">
    <location>
        <begin position="218"/>
        <end position="367"/>
    </location>
</feature>
<feature type="binding site" evidence="10">
    <location>
        <begin position="38"/>
        <end position="40"/>
    </location>
    <ligand>
        <name>UDP-N-acetyl-alpha-D-glucosamine</name>
        <dbReference type="ChEBI" id="CHEBI:57705"/>
    </ligand>
</feature>
<dbReference type="EC" id="2.4.1.227" evidence="10"/>
<feature type="binding site" evidence="10">
    <location>
        <position position="193"/>
    </location>
    <ligand>
        <name>UDP-N-acetyl-alpha-D-glucosamine</name>
        <dbReference type="ChEBI" id="CHEBI:57705"/>
    </ligand>
</feature>
<dbReference type="EMBL" id="JAACJS010000002">
    <property type="protein sequence ID" value="NCI49147.1"/>
    <property type="molecule type" value="Genomic_DNA"/>
</dbReference>
<keyword evidence="9 10" id="KW-0961">Cell wall biogenesis/degradation</keyword>
<accession>A0ABW9ZRR5</accession>
<dbReference type="HAMAP" id="MF_00033">
    <property type="entry name" value="MurG"/>
    <property type="match status" value="1"/>
</dbReference>
<keyword evidence="4 10" id="KW-0808">Transferase</keyword>
<feature type="binding site" evidence="10">
    <location>
        <position position="225"/>
    </location>
    <ligand>
        <name>UDP-N-acetyl-alpha-D-glucosamine</name>
        <dbReference type="ChEBI" id="CHEBI:57705"/>
    </ligand>
</feature>
<dbReference type="Gene3D" id="3.40.50.2000">
    <property type="entry name" value="Glycogen Phosphorylase B"/>
    <property type="match status" value="2"/>
</dbReference>
<evidence type="ECO:0000256" key="2">
    <source>
        <dbReference type="ARBA" id="ARBA00022618"/>
    </source>
</evidence>
<reference evidence="14 15" key="1">
    <citation type="submission" date="2020-01" db="EMBL/GenBank/DDBJ databases">
        <title>Genome analysis.</title>
        <authorList>
            <person name="Wu S."/>
            <person name="Wang G."/>
        </authorList>
    </citation>
    <scope>NUCLEOTIDE SEQUENCE [LARGE SCALE GENOMIC DNA]</scope>
    <source>
        <strain evidence="14 15">SYL130</strain>
    </source>
</reference>
<dbReference type="InterPro" id="IPR004276">
    <property type="entry name" value="GlycoTrans_28_N"/>
</dbReference>
<keyword evidence="3 10" id="KW-0328">Glycosyltransferase</keyword>
<dbReference type="Pfam" id="PF04101">
    <property type="entry name" value="Glyco_tran_28_C"/>
    <property type="match status" value="1"/>
</dbReference>
<sequence>MADNTTSKASPLHHPHGKGSGGAGRGRSTRIIIAGGGTGGHIFPAIAIANALTKQEPGIEILFIGARGKMEMEKVPQAGYQIEGLDIAGLNRQSMVKNVALPFKVLKSFFRVRSIMKSFQPDAVIGVGGYSTYPVLRYAQTRNIPTFIHESNSFAGRANIMLGKKAARIFVASDRMEMFFPKDKIMITGNPVRSAIAHSTHSRADGQQFFGLDAGKKTVLAVGGSLGARSINEAIAAHIDVFEENGLQLIWQTGKTTAAEYKHIGEGKKNIWVNDFIREMEMAYAAADIVISRAGAMAVTELCVAAKPTIFVPYPLAAEDHQTSNAMNLVHKHAALIVKDNEAKEKLVAAVVALAKDEAQQRLLQTNIHALAVTNADEVVAAEILKHIR</sequence>
<evidence type="ECO:0000256" key="3">
    <source>
        <dbReference type="ARBA" id="ARBA00022676"/>
    </source>
</evidence>
<dbReference type="Pfam" id="PF03033">
    <property type="entry name" value="Glyco_transf_28"/>
    <property type="match status" value="1"/>
</dbReference>
<dbReference type="CDD" id="cd03785">
    <property type="entry name" value="GT28_MurG"/>
    <property type="match status" value="1"/>
</dbReference>
<dbReference type="InterPro" id="IPR006009">
    <property type="entry name" value="GlcNAc_MurG"/>
</dbReference>
<dbReference type="RefSeq" id="WP_161817441.1">
    <property type="nucleotide sequence ID" value="NZ_JAACJS010000002.1"/>
</dbReference>
<comment type="pathway">
    <text evidence="10">Cell wall biogenesis; peptidoglycan biosynthesis.</text>
</comment>